<dbReference type="InterPro" id="IPR036047">
    <property type="entry name" value="F-box-like_dom_sf"/>
</dbReference>
<protein>
    <recommendedName>
        <fullName evidence="2">F-box domain-containing protein</fullName>
    </recommendedName>
</protein>
<sequence length="674" mass="76703">MHTPESESSVSEKDSMLEGQNIYTDSFGNTISPETEVIEDDEISHDEPTAVMVCKNINELPAEILIRAFQYLDPESLGDASEVCTMWRSLVQEKQTWVRSFTNQFNTRETFPSLSNSRWGIEEYRSRLRVKKRWAKGTALHQNYSTYNPDHIWFVQVNFERNNLIAYFNFNGDVTMCQLNGKNQVHIPGNNCDVGMNSCFCVNEKYIAMGKWNGDIWIKNMYNARITGSNSQSTVRWQSPRSEDRNRHLQSIPVPTCIDLNSNISNYGSNFDCISGDVYGVVSCWTIRGELIKSIIVSDYPIFKVQSNYDTHIIATDTQGVIHTIDAQTFKLKGSVSTGLTIDIHDINFSEWKDLMFVDVDYGDNKVILTCGYKVTVVDYINHKIKKSWTSDIPILYAKLQTVQLKKLFTRDKSLAGSDGLLYAHVLENQTVVIWNVRDDQPGDRIQVQCYIKPVKAHRHMTISSISLNSSIAVLGHYNGISGMYDVFTGDYIKDCSVRLPKDRRHDDDIFVQRIELNPDPMITNGIAVVGSKIQYFQFGDIPTRHGNKKKLGTLNGGKKSKITNKTIRDELVEYDIQEEARQENERLVTRFNGDSISDDDDVSLALAMSRSEQSTPSTHTTRENEEEEELRLAMALSMTEQETFPSELPISDPDEDDYESQLAEALRLSISDA</sequence>
<dbReference type="InterPro" id="IPR015943">
    <property type="entry name" value="WD40/YVTN_repeat-like_dom_sf"/>
</dbReference>
<dbReference type="SUPFAM" id="SSF50998">
    <property type="entry name" value="Quinoprotein alcohol dehydrogenase-like"/>
    <property type="match status" value="1"/>
</dbReference>
<organism evidence="3 4">
    <name type="scientific">[Candida] anglica</name>
    <dbReference type="NCBI Taxonomy" id="148631"/>
    <lineage>
        <taxon>Eukaryota</taxon>
        <taxon>Fungi</taxon>
        <taxon>Dikarya</taxon>
        <taxon>Ascomycota</taxon>
        <taxon>Saccharomycotina</taxon>
        <taxon>Pichiomycetes</taxon>
        <taxon>Debaryomycetaceae</taxon>
        <taxon>Kurtzmaniella</taxon>
    </lineage>
</organism>
<gene>
    <name evidence="3" type="ORF">CAAN4_G12244</name>
</gene>
<dbReference type="InterPro" id="IPR003903">
    <property type="entry name" value="UIM_dom"/>
</dbReference>
<dbReference type="CDD" id="cd09917">
    <property type="entry name" value="F-box_SF"/>
    <property type="match status" value="1"/>
</dbReference>
<keyword evidence="4" id="KW-1185">Reference proteome</keyword>
<evidence type="ECO:0000259" key="2">
    <source>
        <dbReference type="PROSITE" id="PS50181"/>
    </source>
</evidence>
<evidence type="ECO:0000313" key="3">
    <source>
        <dbReference type="EMBL" id="CAK7918215.1"/>
    </source>
</evidence>
<dbReference type="SMART" id="SM00726">
    <property type="entry name" value="UIM"/>
    <property type="match status" value="2"/>
</dbReference>
<feature type="region of interest" description="Disordered" evidence="1">
    <location>
        <begin position="642"/>
        <end position="663"/>
    </location>
</feature>
<evidence type="ECO:0000256" key="1">
    <source>
        <dbReference type="SAM" id="MobiDB-lite"/>
    </source>
</evidence>
<dbReference type="Gene3D" id="1.20.1280.50">
    <property type="match status" value="1"/>
</dbReference>
<dbReference type="InterPro" id="IPR011047">
    <property type="entry name" value="Quinoprotein_ADH-like_sf"/>
</dbReference>
<dbReference type="Pfam" id="PF12937">
    <property type="entry name" value="F-box-like"/>
    <property type="match status" value="1"/>
</dbReference>
<dbReference type="PROSITE" id="PS50330">
    <property type="entry name" value="UIM"/>
    <property type="match status" value="1"/>
</dbReference>
<evidence type="ECO:0000313" key="4">
    <source>
        <dbReference type="Proteomes" id="UP001497600"/>
    </source>
</evidence>
<dbReference type="Proteomes" id="UP001497600">
    <property type="component" value="Chromosome G"/>
</dbReference>
<dbReference type="PROSITE" id="PS50181">
    <property type="entry name" value="FBOX"/>
    <property type="match status" value="1"/>
</dbReference>
<reference evidence="3 4" key="1">
    <citation type="submission" date="2024-01" db="EMBL/GenBank/DDBJ databases">
        <authorList>
            <consortium name="Genoscope - CEA"/>
            <person name="William W."/>
        </authorList>
    </citation>
    <scope>NUCLEOTIDE SEQUENCE [LARGE SCALE GENOMIC DNA]</scope>
    <source>
        <strain evidence="3 4">29B2s-10</strain>
    </source>
</reference>
<dbReference type="Gene3D" id="2.130.10.10">
    <property type="entry name" value="YVTN repeat-like/Quinoprotein amine dehydrogenase"/>
    <property type="match status" value="1"/>
</dbReference>
<name>A0ABP0EMA0_9ASCO</name>
<feature type="domain" description="F-box" evidence="2">
    <location>
        <begin position="54"/>
        <end position="100"/>
    </location>
</feature>
<dbReference type="InterPro" id="IPR001810">
    <property type="entry name" value="F-box_dom"/>
</dbReference>
<dbReference type="EMBL" id="OZ004259">
    <property type="protein sequence ID" value="CAK7918215.1"/>
    <property type="molecule type" value="Genomic_DNA"/>
</dbReference>
<dbReference type="SMART" id="SM00256">
    <property type="entry name" value="FBOX"/>
    <property type="match status" value="1"/>
</dbReference>
<accession>A0ABP0EMA0</accession>
<proteinExistence type="predicted"/>
<dbReference type="SUPFAM" id="SSF81383">
    <property type="entry name" value="F-box domain"/>
    <property type="match status" value="1"/>
</dbReference>